<accession>F2NQW5</accession>
<evidence type="ECO:0000313" key="1">
    <source>
        <dbReference type="EMBL" id="AEB12329.1"/>
    </source>
</evidence>
<sequence>MHALEFPASETHWRYDLDLLQLEREGDVITIRARSVTEADLEERRAYGLEPDYRITARLYARVAEAEGLARRLFGGYTWWVKSAPTGGFVLRVGSEG</sequence>
<protein>
    <submittedName>
        <fullName evidence="1">Uncharacterized protein</fullName>
    </submittedName>
</protein>
<dbReference type="RefSeq" id="WP_013704376.1">
    <property type="nucleotide sequence ID" value="NC_015387.1"/>
</dbReference>
<organism evidence="1 2">
    <name type="scientific">Marinithermus hydrothermalis (strain DSM 14884 / JCM 11576 / T1)</name>
    <dbReference type="NCBI Taxonomy" id="869210"/>
    <lineage>
        <taxon>Bacteria</taxon>
        <taxon>Thermotogati</taxon>
        <taxon>Deinococcota</taxon>
        <taxon>Deinococci</taxon>
        <taxon>Thermales</taxon>
        <taxon>Thermaceae</taxon>
        <taxon>Marinithermus</taxon>
    </lineage>
</organism>
<dbReference type="HOGENOM" id="CLU_2343397_0_0_0"/>
<dbReference type="Proteomes" id="UP000007030">
    <property type="component" value="Chromosome"/>
</dbReference>
<keyword evidence="2" id="KW-1185">Reference proteome</keyword>
<proteinExistence type="predicted"/>
<reference evidence="1 2" key="1">
    <citation type="journal article" date="2012" name="Stand. Genomic Sci.">
        <title>Complete genome sequence of the aerobic, heterotroph Marinithermus hydrothermalis type strain (T1(T)) from a deep-sea hydrothermal vent chimney.</title>
        <authorList>
            <person name="Copeland A."/>
            <person name="Gu W."/>
            <person name="Yasawong M."/>
            <person name="Lapidus A."/>
            <person name="Lucas S."/>
            <person name="Deshpande S."/>
            <person name="Pagani I."/>
            <person name="Tapia R."/>
            <person name="Cheng J.F."/>
            <person name="Goodwin L.A."/>
            <person name="Pitluck S."/>
            <person name="Liolios K."/>
            <person name="Ivanova N."/>
            <person name="Mavromatis K."/>
            <person name="Mikhailova N."/>
            <person name="Pati A."/>
            <person name="Chen A."/>
            <person name="Palaniappan K."/>
            <person name="Land M."/>
            <person name="Pan C."/>
            <person name="Brambilla E.M."/>
            <person name="Rohde M."/>
            <person name="Tindall B.J."/>
            <person name="Sikorski J."/>
            <person name="Goker M."/>
            <person name="Detter J.C."/>
            <person name="Bristow J."/>
            <person name="Eisen J.A."/>
            <person name="Markowitz V."/>
            <person name="Hugenholtz P."/>
            <person name="Kyrpides N.C."/>
            <person name="Klenk H.P."/>
            <person name="Woyke T."/>
        </authorList>
    </citation>
    <scope>NUCLEOTIDE SEQUENCE [LARGE SCALE GENOMIC DNA]</scope>
    <source>
        <strain evidence="2">DSM 14884 / JCM 11576 / T1</strain>
    </source>
</reference>
<dbReference type="EMBL" id="CP002630">
    <property type="protein sequence ID" value="AEB12329.1"/>
    <property type="molecule type" value="Genomic_DNA"/>
</dbReference>
<gene>
    <name evidence="1" type="ordered locus">Marky_1594</name>
</gene>
<name>F2NQW5_MARHT</name>
<dbReference type="KEGG" id="mhd:Marky_1594"/>
<evidence type="ECO:0000313" key="2">
    <source>
        <dbReference type="Proteomes" id="UP000007030"/>
    </source>
</evidence>
<dbReference type="AlphaFoldDB" id="F2NQW5"/>